<dbReference type="PRINTS" id="PR00359">
    <property type="entry name" value="BP450"/>
</dbReference>
<dbReference type="Proteomes" id="UP000323876">
    <property type="component" value="Unassembled WGS sequence"/>
</dbReference>
<dbReference type="PANTHER" id="PTHR46696">
    <property type="entry name" value="P450, PUTATIVE (EUROFUNG)-RELATED"/>
    <property type="match status" value="1"/>
</dbReference>
<dbReference type="Gene3D" id="1.10.630.10">
    <property type="entry name" value="Cytochrome P450"/>
    <property type="match status" value="1"/>
</dbReference>
<dbReference type="RefSeq" id="WP_150408332.1">
    <property type="nucleotide sequence ID" value="NZ_VXLC01000051.1"/>
</dbReference>
<evidence type="ECO:0000256" key="2">
    <source>
        <dbReference type="ARBA" id="ARBA00010617"/>
    </source>
</evidence>
<keyword evidence="4 8" id="KW-0479">Metal-binding</keyword>
<dbReference type="FunFam" id="1.10.630.10:FF:000018">
    <property type="entry name" value="Cytochrome P450 monooxygenase"/>
    <property type="match status" value="1"/>
</dbReference>
<comment type="caution">
    <text evidence="9">The sequence shown here is derived from an EMBL/GenBank/DDBJ whole genome shotgun (WGS) entry which is preliminary data.</text>
</comment>
<evidence type="ECO:0000313" key="9">
    <source>
        <dbReference type="EMBL" id="KAA8877322.1"/>
    </source>
</evidence>
<keyword evidence="10" id="KW-1185">Reference proteome</keyword>
<accession>A0A5N0DJT6</accession>
<comment type="cofactor">
    <cofactor evidence="1">
        <name>heme</name>
        <dbReference type="ChEBI" id="CHEBI:30413"/>
    </cofactor>
</comment>
<evidence type="ECO:0000256" key="5">
    <source>
        <dbReference type="ARBA" id="ARBA00023002"/>
    </source>
</evidence>
<name>A0A5N0DJT6_9NOCA</name>
<dbReference type="AlphaFoldDB" id="A0A5N0DJT6"/>
<protein>
    <submittedName>
        <fullName evidence="9">Cytochrome P450</fullName>
    </submittedName>
</protein>
<evidence type="ECO:0000256" key="7">
    <source>
        <dbReference type="ARBA" id="ARBA00023033"/>
    </source>
</evidence>
<evidence type="ECO:0000256" key="8">
    <source>
        <dbReference type="RuleBase" id="RU000461"/>
    </source>
</evidence>
<dbReference type="GO" id="GO:0020037">
    <property type="term" value="F:heme binding"/>
    <property type="evidence" value="ECO:0007669"/>
    <property type="project" value="InterPro"/>
</dbReference>
<dbReference type="PROSITE" id="PS00086">
    <property type="entry name" value="CYTOCHROME_P450"/>
    <property type="match status" value="1"/>
</dbReference>
<dbReference type="EMBL" id="VXLC01000051">
    <property type="protein sequence ID" value="KAA8877322.1"/>
    <property type="molecule type" value="Genomic_DNA"/>
</dbReference>
<keyword evidence="3 8" id="KW-0349">Heme</keyword>
<organism evidence="9 10">
    <name type="scientific">Nocardia colli</name>
    <dbReference type="NCBI Taxonomy" id="2545717"/>
    <lineage>
        <taxon>Bacteria</taxon>
        <taxon>Bacillati</taxon>
        <taxon>Actinomycetota</taxon>
        <taxon>Actinomycetes</taxon>
        <taxon>Mycobacteriales</taxon>
        <taxon>Nocardiaceae</taxon>
        <taxon>Nocardia</taxon>
    </lineage>
</organism>
<dbReference type="InterPro" id="IPR036396">
    <property type="entry name" value="Cyt_P450_sf"/>
</dbReference>
<evidence type="ECO:0000313" key="10">
    <source>
        <dbReference type="Proteomes" id="UP000323876"/>
    </source>
</evidence>
<keyword evidence="7 8" id="KW-0503">Monooxygenase</keyword>
<dbReference type="InterPro" id="IPR002397">
    <property type="entry name" value="Cyt_P450_B"/>
</dbReference>
<proteinExistence type="inferred from homology"/>
<reference evidence="9 10" key="1">
    <citation type="submission" date="2019-09" db="EMBL/GenBank/DDBJ databases">
        <authorList>
            <person name="Wang X."/>
        </authorList>
    </citation>
    <scope>NUCLEOTIDE SEQUENCE [LARGE SCALE GENOMIC DNA]</scope>
    <source>
        <strain evidence="9 10">CICC 11023</strain>
    </source>
</reference>
<dbReference type="CDD" id="cd11029">
    <property type="entry name" value="CYP107-like"/>
    <property type="match status" value="1"/>
</dbReference>
<evidence type="ECO:0000256" key="3">
    <source>
        <dbReference type="ARBA" id="ARBA00022617"/>
    </source>
</evidence>
<evidence type="ECO:0000256" key="6">
    <source>
        <dbReference type="ARBA" id="ARBA00023004"/>
    </source>
</evidence>
<dbReference type="SUPFAM" id="SSF48264">
    <property type="entry name" value="Cytochrome P450"/>
    <property type="match status" value="1"/>
</dbReference>
<dbReference type="GO" id="GO:0016705">
    <property type="term" value="F:oxidoreductase activity, acting on paired donors, with incorporation or reduction of molecular oxygen"/>
    <property type="evidence" value="ECO:0007669"/>
    <property type="project" value="InterPro"/>
</dbReference>
<comment type="similarity">
    <text evidence="2 8">Belongs to the cytochrome P450 family.</text>
</comment>
<evidence type="ECO:0000256" key="1">
    <source>
        <dbReference type="ARBA" id="ARBA00001971"/>
    </source>
</evidence>
<keyword evidence="6 8" id="KW-0408">Iron</keyword>
<dbReference type="InterPro" id="IPR001128">
    <property type="entry name" value="Cyt_P450"/>
</dbReference>
<dbReference type="GO" id="GO:0005506">
    <property type="term" value="F:iron ion binding"/>
    <property type="evidence" value="ECO:0007669"/>
    <property type="project" value="InterPro"/>
</dbReference>
<keyword evidence="5 8" id="KW-0560">Oxidoreductase</keyword>
<sequence length="393" mass="42428">MPRNFFQDPYDFYRVLNEKGSFHPVVLDNGMRAWLVTGYGLAVEMLRNPALCKDARTTAGVAARSGAGRSGATTVSGGITAHMLNSDPPRHTRLRRIVSSAFTPMRVAALCPRVTEITDALLDEMSRSEAGRLDLIEAYAAPIPITVICELLGVPVADRKVFRAWTNSVIDVVAGDADAVARDSRQLEQYLRELVDERRRSPRDDLISALIAAGDGDERLSDAELVSTVFLILVAGHETTVNLIGNAALAVADGTVSAASALESPERLVEETLRHNGPVNVATLRYAAADIPAGTHTIGRGEVVLIALAAADRDEERFASSDVFDLDRETRGHLAFGGGVHQCLGAALARMEGTIAIRQLLTRFPSMRSAEPIGPWRASILIRGLDRLMVTLE</sequence>
<dbReference type="OrthoDB" id="502624at2"/>
<evidence type="ECO:0000256" key="4">
    <source>
        <dbReference type="ARBA" id="ARBA00022723"/>
    </source>
</evidence>
<dbReference type="PANTHER" id="PTHR46696:SF1">
    <property type="entry name" value="CYTOCHROME P450 YJIB-RELATED"/>
    <property type="match status" value="1"/>
</dbReference>
<dbReference type="Pfam" id="PF00067">
    <property type="entry name" value="p450"/>
    <property type="match status" value="2"/>
</dbReference>
<dbReference type="GO" id="GO:0004497">
    <property type="term" value="F:monooxygenase activity"/>
    <property type="evidence" value="ECO:0007669"/>
    <property type="project" value="UniProtKB-KW"/>
</dbReference>
<dbReference type="InterPro" id="IPR017972">
    <property type="entry name" value="Cyt_P450_CS"/>
</dbReference>
<gene>
    <name evidence="9" type="ORF">F3087_44940</name>
</gene>